<sequence length="203" mass="22230">MPNSVITTATDAVGRALAALRSTASSLHPAGDLYAGRLTRPGSDDPIGVPWIDNAGEDEVTVRVSRLIGLPDPLPDLPGLAIRLRKGQMRYGDLLLTSTGWDPLTRHLVMPAWNARWPLTTLLPYRSPVGPLVIGARPVDVRGYELSWARVGHRWERLGELTLEMPLPDEDAVTFDPVRNPLPGLQQYGWVERLRRASPGAPA</sequence>
<protein>
    <submittedName>
        <fullName evidence="1">Uncharacterized protein</fullName>
    </submittedName>
</protein>
<dbReference type="GeneID" id="96608934"/>
<proteinExistence type="predicted"/>
<dbReference type="RefSeq" id="WP_141267188.1">
    <property type="nucleotide sequence ID" value="NZ_BJMC01000007.1"/>
</dbReference>
<dbReference type="EMBL" id="WBVM01000002">
    <property type="protein sequence ID" value="KAB2809219.1"/>
    <property type="molecule type" value="Genomic_DNA"/>
</dbReference>
<dbReference type="Proteomes" id="UP000449906">
    <property type="component" value="Unassembled WGS sequence"/>
</dbReference>
<reference evidence="1 2" key="1">
    <citation type="submission" date="2019-09" db="EMBL/GenBank/DDBJ databases">
        <title>Pimelobacter sp. isolated from Paulinella.</title>
        <authorList>
            <person name="Jeong S.E."/>
        </authorList>
    </citation>
    <scope>NUCLEOTIDE SEQUENCE [LARGE SCALE GENOMIC DNA]</scope>
    <source>
        <strain evidence="1 2">Pch-N</strain>
    </source>
</reference>
<accession>A0A4Y3MUR9</accession>
<organism evidence="1 2">
    <name type="scientific">Nocardioides simplex</name>
    <name type="common">Arthrobacter simplex</name>
    <dbReference type="NCBI Taxonomy" id="2045"/>
    <lineage>
        <taxon>Bacteria</taxon>
        <taxon>Bacillati</taxon>
        <taxon>Actinomycetota</taxon>
        <taxon>Actinomycetes</taxon>
        <taxon>Propionibacteriales</taxon>
        <taxon>Nocardioidaceae</taxon>
        <taxon>Pimelobacter</taxon>
    </lineage>
</organism>
<evidence type="ECO:0000313" key="1">
    <source>
        <dbReference type="EMBL" id="KAB2809219.1"/>
    </source>
</evidence>
<evidence type="ECO:0000313" key="2">
    <source>
        <dbReference type="Proteomes" id="UP000449906"/>
    </source>
</evidence>
<gene>
    <name evidence="1" type="ORF">F9L07_19435</name>
</gene>
<comment type="caution">
    <text evidence="1">The sequence shown here is derived from an EMBL/GenBank/DDBJ whole genome shotgun (WGS) entry which is preliminary data.</text>
</comment>
<name>A0A4Y3MUR9_NOCSI</name>
<dbReference type="AlphaFoldDB" id="A0A4Y3MUR9"/>
<dbReference type="OrthoDB" id="3368165at2"/>